<dbReference type="EMBL" id="VSWC01000042">
    <property type="protein sequence ID" value="KAA1103394.1"/>
    <property type="molecule type" value="Genomic_DNA"/>
</dbReference>
<gene>
    <name evidence="2" type="ORF">PGT21_016696</name>
</gene>
<feature type="transmembrane region" description="Helical" evidence="1">
    <location>
        <begin position="134"/>
        <end position="151"/>
    </location>
</feature>
<feature type="transmembrane region" description="Helical" evidence="1">
    <location>
        <begin position="259"/>
        <end position="276"/>
    </location>
</feature>
<protein>
    <submittedName>
        <fullName evidence="2">Uncharacterized protein</fullName>
    </submittedName>
</protein>
<feature type="transmembrane region" description="Helical" evidence="1">
    <location>
        <begin position="67"/>
        <end position="87"/>
    </location>
</feature>
<name>A0A5B0PRN7_PUCGR</name>
<evidence type="ECO:0000313" key="2">
    <source>
        <dbReference type="EMBL" id="KAA1103394.1"/>
    </source>
</evidence>
<evidence type="ECO:0000256" key="1">
    <source>
        <dbReference type="SAM" id="Phobius"/>
    </source>
</evidence>
<dbReference type="Proteomes" id="UP000324748">
    <property type="component" value="Unassembled WGS sequence"/>
</dbReference>
<proteinExistence type="predicted"/>
<keyword evidence="3" id="KW-1185">Reference proteome</keyword>
<reference evidence="2 3" key="1">
    <citation type="submission" date="2019-05" db="EMBL/GenBank/DDBJ databases">
        <title>Emergence of the Ug99 lineage of the wheat stem rust pathogen through somatic hybridization.</title>
        <authorList>
            <person name="Li F."/>
            <person name="Upadhyaya N.M."/>
            <person name="Sperschneider J."/>
            <person name="Matny O."/>
            <person name="Nguyen-Phuc H."/>
            <person name="Mago R."/>
            <person name="Raley C."/>
            <person name="Miller M.E."/>
            <person name="Silverstein K.A.T."/>
            <person name="Henningsen E."/>
            <person name="Hirsch C.D."/>
            <person name="Visser B."/>
            <person name="Pretorius Z.A."/>
            <person name="Steffenson B.J."/>
            <person name="Schwessinger B."/>
            <person name="Dodds P.N."/>
            <person name="Figueroa M."/>
        </authorList>
    </citation>
    <scope>NUCLEOTIDE SEQUENCE [LARGE SCALE GENOMIC DNA]</scope>
    <source>
        <strain evidence="2">21-0</strain>
    </source>
</reference>
<keyword evidence="1" id="KW-0812">Transmembrane</keyword>
<sequence>MVLLFSFTIQVARSQLLNQKKNNKFLLVFSSIHLLPLSVFSPIHLLPLSVFSPIDLLPLLVFSSIHLLPRSVFSLMVLLFSFTIQVAQSQILNQKKSKIKNSTLSRSSFSLIDLLPRSVLINLLPHSVFSPIDLLFSLLVLISMILFPFNFQGTRSLLPHSVFSSLFRSLDLSFSIKKKKQHPLSVLSISRALNLFSLARSSAHYSGHSISSPSLGLQLTIQVARSQLLNQKKKNSILSRSSFSLINPLPRSVFSPIDLLFSLLVLISMILFPFNFQGTLS</sequence>
<organism evidence="2 3">
    <name type="scientific">Puccinia graminis f. sp. tritici</name>
    <dbReference type="NCBI Taxonomy" id="56615"/>
    <lineage>
        <taxon>Eukaryota</taxon>
        <taxon>Fungi</taxon>
        <taxon>Dikarya</taxon>
        <taxon>Basidiomycota</taxon>
        <taxon>Pucciniomycotina</taxon>
        <taxon>Pucciniomycetes</taxon>
        <taxon>Pucciniales</taxon>
        <taxon>Pucciniaceae</taxon>
        <taxon>Puccinia</taxon>
    </lineage>
</organism>
<keyword evidence="1" id="KW-1133">Transmembrane helix</keyword>
<dbReference type="AlphaFoldDB" id="A0A5B0PRN7"/>
<comment type="caution">
    <text evidence="2">The sequence shown here is derived from an EMBL/GenBank/DDBJ whole genome shotgun (WGS) entry which is preliminary data.</text>
</comment>
<feature type="transmembrane region" description="Helical" evidence="1">
    <location>
        <begin position="25"/>
        <end position="47"/>
    </location>
</feature>
<accession>A0A5B0PRN7</accession>
<evidence type="ECO:0000313" key="3">
    <source>
        <dbReference type="Proteomes" id="UP000324748"/>
    </source>
</evidence>
<keyword evidence="1" id="KW-0472">Membrane</keyword>